<dbReference type="AlphaFoldDB" id="A0A0B6ZZB4"/>
<accession>A0A0B6ZZB4</accession>
<sequence>HWRQEQDQDLVLLSLGVRNPPVQKHKRQLSTASESTDSLEFSDIYDSTLFSLTSMVSGSRSSSISGIASAAMDFTETETGKNYSRLSDLEHNHCRPRLNRATSANCPLPSHNITLKVRPSFNKSISTEYRSKVTTHAEIAESRARYDRLTSNDLSSFTMADKSSCSMTCVNIPLN</sequence>
<dbReference type="EMBL" id="HACG01026827">
    <property type="protein sequence ID" value="CEK73692.1"/>
    <property type="molecule type" value="Transcribed_RNA"/>
</dbReference>
<feature type="non-terminal residue" evidence="1">
    <location>
        <position position="1"/>
    </location>
</feature>
<reference evidence="1" key="1">
    <citation type="submission" date="2014-12" db="EMBL/GenBank/DDBJ databases">
        <title>Insight into the proteome of Arion vulgaris.</title>
        <authorList>
            <person name="Aradska J."/>
            <person name="Bulat T."/>
            <person name="Smidak R."/>
            <person name="Sarate P."/>
            <person name="Gangsoo J."/>
            <person name="Sialana F."/>
            <person name="Bilban M."/>
            <person name="Lubec G."/>
        </authorList>
    </citation>
    <scope>NUCLEOTIDE SEQUENCE</scope>
    <source>
        <tissue evidence="1">Skin</tissue>
    </source>
</reference>
<name>A0A0B6ZZB4_9EUPU</name>
<organism evidence="1">
    <name type="scientific">Arion vulgaris</name>
    <dbReference type="NCBI Taxonomy" id="1028688"/>
    <lineage>
        <taxon>Eukaryota</taxon>
        <taxon>Metazoa</taxon>
        <taxon>Spiralia</taxon>
        <taxon>Lophotrochozoa</taxon>
        <taxon>Mollusca</taxon>
        <taxon>Gastropoda</taxon>
        <taxon>Heterobranchia</taxon>
        <taxon>Euthyneura</taxon>
        <taxon>Panpulmonata</taxon>
        <taxon>Eupulmonata</taxon>
        <taxon>Stylommatophora</taxon>
        <taxon>Helicina</taxon>
        <taxon>Arionoidea</taxon>
        <taxon>Arionidae</taxon>
        <taxon>Arion</taxon>
    </lineage>
</organism>
<gene>
    <name evidence="1" type="primary">ORF87821</name>
</gene>
<evidence type="ECO:0000313" key="1">
    <source>
        <dbReference type="EMBL" id="CEK73692.1"/>
    </source>
</evidence>
<protein>
    <submittedName>
        <fullName evidence="1">Uncharacterized protein</fullName>
    </submittedName>
</protein>
<proteinExistence type="predicted"/>